<dbReference type="GO" id="GO:0005524">
    <property type="term" value="F:ATP binding"/>
    <property type="evidence" value="ECO:0007669"/>
    <property type="project" value="UniProtKB-KW"/>
</dbReference>
<dbReference type="GeneID" id="40328618"/>
<accession>A0A3R7KNE4</accession>
<dbReference type="InterPro" id="IPR004179">
    <property type="entry name" value="Sec63-dom"/>
</dbReference>
<dbReference type="InterPro" id="IPR011545">
    <property type="entry name" value="DEAD/DEAH_box_helicase_dom"/>
</dbReference>
<evidence type="ECO:0000256" key="1">
    <source>
        <dbReference type="ARBA" id="ARBA00010140"/>
    </source>
</evidence>
<dbReference type="InterPro" id="IPR052247">
    <property type="entry name" value="Meiotic_Crossover_Helicase"/>
</dbReference>
<reference evidence="14 15" key="1">
    <citation type="journal article" date="2018" name="BMC Genomics">
        <title>Genomic comparison of Trypanosoma conorhini and Trypanosoma rangeli to Trypanosoma cruzi strains of high and low virulence.</title>
        <authorList>
            <person name="Bradwell K.R."/>
            <person name="Koparde V.N."/>
            <person name="Matveyev A.V."/>
            <person name="Serrano M.G."/>
            <person name="Alves J.M."/>
            <person name="Parikh H."/>
            <person name="Huang B."/>
            <person name="Lee V."/>
            <person name="Espinosa-Alvarez O."/>
            <person name="Ortiz P.A."/>
            <person name="Costa-Martins A.G."/>
            <person name="Teixeira M.M."/>
            <person name="Buck G.A."/>
        </authorList>
    </citation>
    <scope>NUCLEOTIDE SEQUENCE [LARGE SCALE GENOMIC DNA]</scope>
    <source>
        <strain evidence="14 15">AM80</strain>
    </source>
</reference>
<dbReference type="InterPro" id="IPR014001">
    <property type="entry name" value="Helicase_ATP-bd"/>
</dbReference>
<feature type="compositionally biased region" description="Basic and acidic residues" evidence="11">
    <location>
        <begin position="1019"/>
        <end position="1028"/>
    </location>
</feature>
<dbReference type="InterPro" id="IPR036388">
    <property type="entry name" value="WH-like_DNA-bd_sf"/>
</dbReference>
<dbReference type="Pfam" id="PF00270">
    <property type="entry name" value="DEAD"/>
    <property type="match status" value="1"/>
</dbReference>
<comment type="similarity">
    <text evidence="1">Belongs to the helicase family. SKI2 subfamily.</text>
</comment>
<evidence type="ECO:0000256" key="11">
    <source>
        <dbReference type="SAM" id="MobiDB-lite"/>
    </source>
</evidence>
<comment type="catalytic activity">
    <reaction evidence="10">
        <text>ATP + H2O = ADP + phosphate + H(+)</text>
        <dbReference type="Rhea" id="RHEA:13065"/>
        <dbReference type="ChEBI" id="CHEBI:15377"/>
        <dbReference type="ChEBI" id="CHEBI:15378"/>
        <dbReference type="ChEBI" id="CHEBI:30616"/>
        <dbReference type="ChEBI" id="CHEBI:43474"/>
        <dbReference type="ChEBI" id="CHEBI:456216"/>
        <dbReference type="EC" id="5.6.2.4"/>
    </reaction>
</comment>
<evidence type="ECO:0000313" key="14">
    <source>
        <dbReference type="EMBL" id="RNF05211.1"/>
    </source>
</evidence>
<comment type="caution">
    <text evidence="14">The sequence shown here is derived from an EMBL/GenBank/DDBJ whole genome shotgun (WGS) entry which is preliminary data.</text>
</comment>
<dbReference type="PANTHER" id="PTHR47835:SF3">
    <property type="entry name" value="HELICASE FOR MEIOSIS 1"/>
    <property type="match status" value="1"/>
</dbReference>
<dbReference type="GO" id="GO:0043138">
    <property type="term" value="F:3'-5' DNA helicase activity"/>
    <property type="evidence" value="ECO:0007669"/>
    <property type="project" value="UniProtKB-EC"/>
</dbReference>
<evidence type="ECO:0000259" key="13">
    <source>
        <dbReference type="PROSITE" id="PS51194"/>
    </source>
</evidence>
<dbReference type="Gene3D" id="3.40.50.300">
    <property type="entry name" value="P-loop containing nucleotide triphosphate hydrolases"/>
    <property type="match status" value="2"/>
</dbReference>
<dbReference type="Gene3D" id="1.10.10.10">
    <property type="entry name" value="Winged helix-like DNA-binding domain superfamily/Winged helix DNA-binding domain"/>
    <property type="match status" value="1"/>
</dbReference>
<dbReference type="RefSeq" id="XP_029238543.1">
    <property type="nucleotide sequence ID" value="XM_029381603.1"/>
</dbReference>
<evidence type="ECO:0000256" key="5">
    <source>
        <dbReference type="ARBA" id="ARBA00022840"/>
    </source>
</evidence>
<evidence type="ECO:0000256" key="8">
    <source>
        <dbReference type="ARBA" id="ARBA00034617"/>
    </source>
</evidence>
<organism evidence="14 15">
    <name type="scientific">Trypanosoma rangeli</name>
    <dbReference type="NCBI Taxonomy" id="5698"/>
    <lineage>
        <taxon>Eukaryota</taxon>
        <taxon>Discoba</taxon>
        <taxon>Euglenozoa</taxon>
        <taxon>Kinetoplastea</taxon>
        <taxon>Metakinetoplastina</taxon>
        <taxon>Trypanosomatida</taxon>
        <taxon>Trypanosomatidae</taxon>
        <taxon>Trypanosoma</taxon>
        <taxon>Herpetosoma</taxon>
    </lineage>
</organism>
<dbReference type="SMART" id="SM00490">
    <property type="entry name" value="HELICc"/>
    <property type="match status" value="1"/>
</dbReference>
<evidence type="ECO:0000256" key="9">
    <source>
        <dbReference type="ARBA" id="ARBA00034808"/>
    </source>
</evidence>
<dbReference type="Proteomes" id="UP000283634">
    <property type="component" value="Unassembled WGS sequence"/>
</dbReference>
<dbReference type="EC" id="5.6.2.4" evidence="9"/>
<evidence type="ECO:0000256" key="6">
    <source>
        <dbReference type="ARBA" id="ARBA00023235"/>
    </source>
</evidence>
<evidence type="ECO:0000256" key="3">
    <source>
        <dbReference type="ARBA" id="ARBA00022801"/>
    </source>
</evidence>
<evidence type="ECO:0000256" key="2">
    <source>
        <dbReference type="ARBA" id="ARBA00022741"/>
    </source>
</evidence>
<evidence type="ECO:0000256" key="7">
    <source>
        <dbReference type="ARBA" id="ARBA00023254"/>
    </source>
</evidence>
<dbReference type="VEuPathDB" id="TriTrypDB:TRSC58_05382"/>
<dbReference type="Gene3D" id="1.10.3380.10">
    <property type="entry name" value="Sec63 N-terminal domain-like domain"/>
    <property type="match status" value="1"/>
</dbReference>
<keyword evidence="4 14" id="KW-0347">Helicase</keyword>
<dbReference type="PANTHER" id="PTHR47835">
    <property type="entry name" value="HFM1, ATP DEPENDENT DNA HELICASE HOMOLOG"/>
    <property type="match status" value="1"/>
</dbReference>
<dbReference type="GO" id="GO:0051321">
    <property type="term" value="P:meiotic cell cycle"/>
    <property type="evidence" value="ECO:0007669"/>
    <property type="project" value="UniProtKB-KW"/>
</dbReference>
<dbReference type="SMART" id="SM00973">
    <property type="entry name" value="Sec63"/>
    <property type="match status" value="1"/>
</dbReference>
<keyword evidence="2" id="KW-0547">Nucleotide-binding</keyword>
<name>A0A3R7KNE4_TRYRA</name>
<keyword evidence="5" id="KW-0067">ATP-binding</keyword>
<feature type="region of interest" description="Disordered" evidence="11">
    <location>
        <begin position="967"/>
        <end position="1036"/>
    </location>
</feature>
<dbReference type="SUPFAM" id="SSF52540">
    <property type="entry name" value="P-loop containing nucleoside triphosphate hydrolases"/>
    <property type="match status" value="1"/>
</dbReference>
<feature type="domain" description="Helicase ATP-binding" evidence="12">
    <location>
        <begin position="29"/>
        <end position="233"/>
    </location>
</feature>
<dbReference type="SUPFAM" id="SSF158702">
    <property type="entry name" value="Sec63 N-terminal domain-like"/>
    <property type="match status" value="1"/>
</dbReference>
<dbReference type="SMART" id="SM00487">
    <property type="entry name" value="DEXDc"/>
    <property type="match status" value="1"/>
</dbReference>
<feature type="domain" description="Helicase C-terminal" evidence="13">
    <location>
        <begin position="268"/>
        <end position="481"/>
    </location>
</feature>
<dbReference type="Pfam" id="PF23445">
    <property type="entry name" value="WHD_SNRNP200"/>
    <property type="match status" value="1"/>
</dbReference>
<keyword evidence="6" id="KW-0413">Isomerase</keyword>
<dbReference type="Pfam" id="PF00271">
    <property type="entry name" value="Helicase_C"/>
    <property type="match status" value="1"/>
</dbReference>
<evidence type="ECO:0000313" key="15">
    <source>
        <dbReference type="Proteomes" id="UP000283634"/>
    </source>
</evidence>
<dbReference type="InterPro" id="IPR001650">
    <property type="entry name" value="Helicase_C-like"/>
</dbReference>
<dbReference type="InterPro" id="IPR057842">
    <property type="entry name" value="WH_MER3"/>
</dbReference>
<dbReference type="CDD" id="cd18795">
    <property type="entry name" value="SF2_C_Ski2"/>
    <property type="match status" value="1"/>
</dbReference>
<dbReference type="PROSITE" id="PS51194">
    <property type="entry name" value="HELICASE_CTER"/>
    <property type="match status" value="1"/>
</dbReference>
<dbReference type="OMA" id="AYHHAAM"/>
<keyword evidence="3" id="KW-0378">Hydrolase</keyword>
<dbReference type="GO" id="GO:0016787">
    <property type="term" value="F:hydrolase activity"/>
    <property type="evidence" value="ECO:0007669"/>
    <property type="project" value="UniProtKB-KW"/>
</dbReference>
<keyword evidence="15" id="KW-1185">Reference proteome</keyword>
<dbReference type="Pfam" id="PF02889">
    <property type="entry name" value="Sec63"/>
    <property type="match status" value="1"/>
</dbReference>
<evidence type="ECO:0000259" key="12">
    <source>
        <dbReference type="PROSITE" id="PS51192"/>
    </source>
</evidence>
<proteinExistence type="inferred from homology"/>
<dbReference type="EMBL" id="MKGL01000140">
    <property type="protein sequence ID" value="RNF05211.1"/>
    <property type="molecule type" value="Genomic_DNA"/>
</dbReference>
<dbReference type="OrthoDB" id="5575at2759"/>
<dbReference type="PROSITE" id="PS51192">
    <property type="entry name" value="HELICASE_ATP_BIND_1"/>
    <property type="match status" value="1"/>
</dbReference>
<comment type="catalytic activity">
    <reaction evidence="8">
        <text>Couples ATP hydrolysis with the unwinding of duplex DNA by translocating in the 3'-5' direction.</text>
        <dbReference type="EC" id="5.6.2.4"/>
    </reaction>
</comment>
<keyword evidence="7" id="KW-0469">Meiosis</keyword>
<dbReference type="GO" id="GO:0003676">
    <property type="term" value="F:nucleic acid binding"/>
    <property type="evidence" value="ECO:0007669"/>
    <property type="project" value="InterPro"/>
</dbReference>
<dbReference type="FunFam" id="1.10.10.10:FF:001143">
    <property type="entry name" value="DEAD/DEAH box helicase family protein"/>
    <property type="match status" value="1"/>
</dbReference>
<gene>
    <name evidence="14" type="ORF">TraAM80_04685</name>
</gene>
<dbReference type="InterPro" id="IPR027417">
    <property type="entry name" value="P-loop_NTPase"/>
</dbReference>
<protein>
    <recommendedName>
        <fullName evidence="9">DNA 3'-5' helicase</fullName>
        <ecNumber evidence="9">5.6.2.4</ecNumber>
    </recommendedName>
</protein>
<evidence type="ECO:0000256" key="4">
    <source>
        <dbReference type="ARBA" id="ARBA00022806"/>
    </source>
</evidence>
<sequence>MSTARECLGPLVSYLPYPTFTRVQETVIPTLLQGDGNVVVAAPTGSGKTALLEVAMLRLFQPHLCLHTGRAASESGRGTASKGKAVYVCPIKALASEKYGLWQEKFPTLSVALETGDQELSRGEEGRLLEVPDADIIITTPERWDSITRRWKEGVVWSLMASVALLLLDEVHTVSEERGAALEAIVSRMKAIKACMSSRGPHFFSTRFVAISGTLPNIADFAEWLQVEPSGVFSFTSADRPVPLTLRIVSYPSTSNNPFAFDRFLSFKLFGLIRQFSAGRPTIVFCASRKEAINSSLRIVAEVKEAASREDAEDRLRPTEEVERLASSATDKQLRGLLLLGIAYHHAAMLMHDRVLVERMFREHYISVICTTTTLALGVNLPAHLVIIKGTTFFKSGRREDLPLSEVAQMSGRAGRPGLDTHGIALVLTTEAKATLYEPLRHGDSCSTVESQLHQRMIEHVNAEVALRTIHSFALGVEWIKTTFLWIRLRHCPRHYGILFSTKEEESSFDREEFAAKLMRRMLTELKHQRCVSMRYEDASGEERSGLASGGVHGGRDGVHMENMTGVVESTRVGRAMARRYVLLKTVELLNGETARARSQLNALAGAAGEDALKPTQEGKTLEKLEVAPVVFTLPQILGILSRFAEFKELRLRQGDRRHLNELNRDIRFPLKSGIRGGREVREDWHKVYVLLQAQLAHTPISDFSLRNDSVRLWTTVPRLARFLVDYAGTMNSYSFMKESSLLLRCMEQRMWWDGPVLRQLEGVSESVAKALLQGGIGGVTDVLASDPRKLESLCGKSIPFGSELQDLCRAIPKCGLSLELCGSSEAIRAVVTLAPQPCRARGSHVKYHRMVVIVGHTATDAILLLRQFCPSDAKEGQITFTFQVPRGCQGCVVGQLFTEQHMLGGDAQAVLNLGERTRAEGHENSVDEAAARTQQRTSGILPSNAFNALLRDLRWVEGSSPSSAMHAARISPRRHDASAANAMGSSTDTVLLEQRPLVSGSTPERSSSRDAGAVNEGRSTEAAERAHPRGGVDTAVTEVDDDYRHLVMRTSCIASQLKFNNNSPVLPCKRLRQETSTSPSASFRPLQSSFAGAQEGASSASLPHGVSVALPKADSPDSPAVSRGAAAAATYSHPSARFRVAVQFSAPQERLQEPPFRVMGSCGRFVGLTAGAPAGAHGPFGGPSHLLTQRQPTFMREFHPPPRCFYNGSVSAQGAAPPCFRNSVGDVVAHHSASADAHQPWHRGLFSPSPQGWSRGWVTAAANPRTPWEASRAPRDYPTLNDSCSVSNLEPLHGSFLAASTPEFFHKMPGGGRAGVAPRATAVQRGWW</sequence>
<evidence type="ECO:0000256" key="10">
    <source>
        <dbReference type="ARBA" id="ARBA00048988"/>
    </source>
</evidence>